<dbReference type="SUPFAM" id="SSF55945">
    <property type="entry name" value="TATA-box binding protein-like"/>
    <property type="match status" value="1"/>
</dbReference>
<evidence type="ECO:0000256" key="3">
    <source>
        <dbReference type="ARBA" id="ARBA00023163"/>
    </source>
</evidence>
<evidence type="ECO:0000256" key="1">
    <source>
        <dbReference type="ARBA" id="ARBA00005560"/>
    </source>
</evidence>
<evidence type="ECO:0000313" key="4">
    <source>
        <dbReference type="Proteomes" id="UP000095287"/>
    </source>
</evidence>
<sequence length="114" mass="12763">MPFQVPSQPQEQTKEQQAPIGKVVFRNVVGTADMHLPTKLELSKLAAKLPNAKYAPKEHNSLRMKMNNPDASVLLFTSGKMIVTGLKTVEDCKESAMRVARRLEKLGYAPRRTE</sequence>
<dbReference type="GO" id="GO:0006352">
    <property type="term" value="P:DNA-templated transcription initiation"/>
    <property type="evidence" value="ECO:0007669"/>
    <property type="project" value="InterPro"/>
</dbReference>
<accession>A0A1I7Y0V0</accession>
<keyword evidence="2" id="KW-0238">DNA-binding</keyword>
<dbReference type="AlphaFoldDB" id="A0A1I7Y0V0"/>
<dbReference type="Pfam" id="PF00352">
    <property type="entry name" value="TBP"/>
    <property type="match status" value="1"/>
</dbReference>
<dbReference type="PRINTS" id="PR00686">
    <property type="entry name" value="TIFACTORIID"/>
</dbReference>
<dbReference type="PANTHER" id="PTHR10126">
    <property type="entry name" value="TATA-BOX BINDING PROTEIN"/>
    <property type="match status" value="1"/>
</dbReference>
<dbReference type="InterPro" id="IPR012295">
    <property type="entry name" value="TBP_dom_sf"/>
</dbReference>
<dbReference type="WBParaSite" id="L893_g11592.t1">
    <property type="protein sequence ID" value="L893_g11592.t1"/>
    <property type="gene ID" value="L893_g11592"/>
</dbReference>
<reference evidence="5" key="1">
    <citation type="submission" date="2016-11" db="UniProtKB">
        <authorList>
            <consortium name="WormBaseParasite"/>
        </authorList>
    </citation>
    <scope>IDENTIFICATION</scope>
</reference>
<dbReference type="GO" id="GO:0003677">
    <property type="term" value="F:DNA binding"/>
    <property type="evidence" value="ECO:0007669"/>
    <property type="project" value="UniProtKB-KW"/>
</dbReference>
<dbReference type="InterPro" id="IPR000814">
    <property type="entry name" value="TBP"/>
</dbReference>
<organism evidence="4 5">
    <name type="scientific">Steinernema glaseri</name>
    <dbReference type="NCBI Taxonomy" id="37863"/>
    <lineage>
        <taxon>Eukaryota</taxon>
        <taxon>Metazoa</taxon>
        <taxon>Ecdysozoa</taxon>
        <taxon>Nematoda</taxon>
        <taxon>Chromadorea</taxon>
        <taxon>Rhabditida</taxon>
        <taxon>Tylenchina</taxon>
        <taxon>Panagrolaimomorpha</taxon>
        <taxon>Strongyloidoidea</taxon>
        <taxon>Steinernematidae</taxon>
        <taxon>Steinernema</taxon>
    </lineage>
</organism>
<evidence type="ECO:0000256" key="2">
    <source>
        <dbReference type="ARBA" id="ARBA00023125"/>
    </source>
</evidence>
<dbReference type="Proteomes" id="UP000095287">
    <property type="component" value="Unplaced"/>
</dbReference>
<keyword evidence="3" id="KW-0804">Transcription</keyword>
<dbReference type="Gene3D" id="3.30.310.10">
    <property type="entry name" value="TATA-Binding Protein"/>
    <property type="match status" value="1"/>
</dbReference>
<keyword evidence="4" id="KW-1185">Reference proteome</keyword>
<evidence type="ECO:0000313" key="5">
    <source>
        <dbReference type="WBParaSite" id="L893_g11592.t1"/>
    </source>
</evidence>
<protein>
    <submittedName>
        <fullName evidence="5">DRBM domain-containing protein</fullName>
    </submittedName>
</protein>
<comment type="similarity">
    <text evidence="1">Belongs to the TBP family.</text>
</comment>
<proteinExistence type="inferred from homology"/>
<name>A0A1I7Y0V0_9BILA</name>